<evidence type="ECO:0000313" key="2">
    <source>
        <dbReference type="Proteomes" id="UP001167796"/>
    </source>
</evidence>
<keyword evidence="2" id="KW-1185">Reference proteome</keyword>
<gene>
    <name evidence="1" type="ORF">Q5H92_17110</name>
</gene>
<reference evidence="1" key="1">
    <citation type="submission" date="2023-07" db="EMBL/GenBank/DDBJ databases">
        <authorList>
            <person name="Kim M.K."/>
        </authorList>
    </citation>
    <scope>NUCLEOTIDE SEQUENCE</scope>
    <source>
        <strain evidence="1">M29</strain>
    </source>
</reference>
<evidence type="ECO:0000313" key="1">
    <source>
        <dbReference type="EMBL" id="MDO7848088.1"/>
    </source>
</evidence>
<accession>A0ABT9AEU4</accession>
<dbReference type="RefSeq" id="WP_305012769.1">
    <property type="nucleotide sequence ID" value="NZ_JAUQSX010000009.1"/>
</dbReference>
<dbReference type="SUPFAM" id="SSF74653">
    <property type="entry name" value="TolA/TonB C-terminal domain"/>
    <property type="match status" value="1"/>
</dbReference>
<organism evidence="1 2">
    <name type="scientific">Hymenobacter mellowenesis</name>
    <dbReference type="NCBI Taxonomy" id="3063995"/>
    <lineage>
        <taxon>Bacteria</taxon>
        <taxon>Pseudomonadati</taxon>
        <taxon>Bacteroidota</taxon>
        <taxon>Cytophagia</taxon>
        <taxon>Cytophagales</taxon>
        <taxon>Hymenobacteraceae</taxon>
        <taxon>Hymenobacter</taxon>
    </lineage>
</organism>
<dbReference type="EMBL" id="JAUQSX010000009">
    <property type="protein sequence ID" value="MDO7848088.1"/>
    <property type="molecule type" value="Genomic_DNA"/>
</dbReference>
<evidence type="ECO:0008006" key="3">
    <source>
        <dbReference type="Google" id="ProtNLM"/>
    </source>
</evidence>
<proteinExistence type="predicted"/>
<dbReference type="Proteomes" id="UP001167796">
    <property type="component" value="Unassembled WGS sequence"/>
</dbReference>
<name>A0ABT9AEU4_9BACT</name>
<sequence length="329" mass="36158">MSLTEFAFWGWALLLGGAGQSGGQAPPTPAGQPRHLLAEPPLGRLDAAEQASLLAAVQVAILLPWGTPVPADTSHLVVQFVPDRSGYITEARVVRGLGPAANEAVLSALRQQHLAPELRNGRYVRVAYRLAIRAPGVGTAAQRREAITRWHRMATRRPGEPDSAFVRRVLPVAYAGHDGHLLAHAWRPSPYGRQLFFSRRSEDGDGTDVFVLDPYRPATYAVQVLPLNNRGSLPNYLAAVFFVDATADGRPELLALLNNYVYERDKESGAGGHATHYYTDVWQYISPGPDGRPRYRHGTAPRYLKELPTAAAVRRALARHQRHKAALRK</sequence>
<protein>
    <recommendedName>
        <fullName evidence="3">TonB C-terminal domain-containing protein</fullName>
    </recommendedName>
</protein>
<dbReference type="Gene3D" id="3.30.1150.10">
    <property type="match status" value="1"/>
</dbReference>
<comment type="caution">
    <text evidence="1">The sequence shown here is derived from an EMBL/GenBank/DDBJ whole genome shotgun (WGS) entry which is preliminary data.</text>
</comment>